<organism evidence="1 2">
    <name type="scientific">Petrolisthes manimaculis</name>
    <dbReference type="NCBI Taxonomy" id="1843537"/>
    <lineage>
        <taxon>Eukaryota</taxon>
        <taxon>Metazoa</taxon>
        <taxon>Ecdysozoa</taxon>
        <taxon>Arthropoda</taxon>
        <taxon>Crustacea</taxon>
        <taxon>Multicrustacea</taxon>
        <taxon>Malacostraca</taxon>
        <taxon>Eumalacostraca</taxon>
        <taxon>Eucarida</taxon>
        <taxon>Decapoda</taxon>
        <taxon>Pleocyemata</taxon>
        <taxon>Anomura</taxon>
        <taxon>Galatheoidea</taxon>
        <taxon>Porcellanidae</taxon>
        <taxon>Petrolisthes</taxon>
    </lineage>
</organism>
<reference evidence="1" key="1">
    <citation type="submission" date="2023-11" db="EMBL/GenBank/DDBJ databases">
        <title>Genome assemblies of two species of porcelain crab, Petrolisthes cinctipes and Petrolisthes manimaculis (Anomura: Porcellanidae).</title>
        <authorList>
            <person name="Angst P."/>
        </authorList>
    </citation>
    <scope>NUCLEOTIDE SEQUENCE</scope>
    <source>
        <strain evidence="1">PB745_02</strain>
        <tissue evidence="1">Gill</tissue>
    </source>
</reference>
<comment type="caution">
    <text evidence="1">The sequence shown here is derived from an EMBL/GenBank/DDBJ whole genome shotgun (WGS) entry which is preliminary data.</text>
</comment>
<dbReference type="AlphaFoldDB" id="A0AAE1NXZ4"/>
<keyword evidence="2" id="KW-1185">Reference proteome</keyword>
<dbReference type="Proteomes" id="UP001292094">
    <property type="component" value="Unassembled WGS sequence"/>
</dbReference>
<dbReference type="EMBL" id="JAWZYT010003479">
    <property type="protein sequence ID" value="KAK4298183.1"/>
    <property type="molecule type" value="Genomic_DNA"/>
</dbReference>
<gene>
    <name evidence="1" type="ORF">Pmani_029464</name>
</gene>
<sequence>MCVRVCVGVEYRIDGWKCGGKKDGRGREVAEEWRKEGDMVEEEGRRYGGEVEGVMVMEEGGSYGDGRRRKLWWRRKEGGMMMEEGGSYGGEGVVARWWRRNGGSYGGGGVEGGTHKVADRWSGERNRWRRKHCLYMV</sequence>
<protein>
    <submittedName>
        <fullName evidence="1">Uncharacterized protein</fullName>
    </submittedName>
</protein>
<accession>A0AAE1NXZ4</accession>
<proteinExistence type="predicted"/>
<evidence type="ECO:0000313" key="1">
    <source>
        <dbReference type="EMBL" id="KAK4298183.1"/>
    </source>
</evidence>
<name>A0AAE1NXZ4_9EUCA</name>
<evidence type="ECO:0000313" key="2">
    <source>
        <dbReference type="Proteomes" id="UP001292094"/>
    </source>
</evidence>